<organism evidence="2 3">
    <name type="scientific">Ceutorhynchus assimilis</name>
    <name type="common">cabbage seed weevil</name>
    <dbReference type="NCBI Taxonomy" id="467358"/>
    <lineage>
        <taxon>Eukaryota</taxon>
        <taxon>Metazoa</taxon>
        <taxon>Ecdysozoa</taxon>
        <taxon>Arthropoda</taxon>
        <taxon>Hexapoda</taxon>
        <taxon>Insecta</taxon>
        <taxon>Pterygota</taxon>
        <taxon>Neoptera</taxon>
        <taxon>Endopterygota</taxon>
        <taxon>Coleoptera</taxon>
        <taxon>Polyphaga</taxon>
        <taxon>Cucujiformia</taxon>
        <taxon>Curculionidae</taxon>
        <taxon>Ceutorhynchinae</taxon>
        <taxon>Ceutorhynchus</taxon>
    </lineage>
</organism>
<dbReference type="GO" id="GO:0005634">
    <property type="term" value="C:nucleus"/>
    <property type="evidence" value="ECO:0007669"/>
    <property type="project" value="TreeGrafter"/>
</dbReference>
<reference evidence="2" key="1">
    <citation type="submission" date="2022-01" db="EMBL/GenBank/DDBJ databases">
        <authorList>
            <person name="King R."/>
        </authorList>
    </citation>
    <scope>NUCLEOTIDE SEQUENCE</scope>
</reference>
<evidence type="ECO:0000256" key="1">
    <source>
        <dbReference type="PROSITE-ProRule" id="PRU00708"/>
    </source>
</evidence>
<feature type="repeat" description="PPR" evidence="1">
    <location>
        <begin position="173"/>
        <end position="207"/>
    </location>
</feature>
<dbReference type="InterPro" id="IPR011990">
    <property type="entry name" value="TPR-like_helical_dom_sf"/>
</dbReference>
<protein>
    <recommendedName>
        <fullName evidence="4">Leucine-rich PPR motif-containing protein, mitochondrial</fullName>
    </recommendedName>
</protein>
<keyword evidence="3" id="KW-1185">Reference proteome</keyword>
<dbReference type="InterPro" id="IPR002885">
    <property type="entry name" value="PPR_rpt"/>
</dbReference>
<dbReference type="OrthoDB" id="185373at2759"/>
<evidence type="ECO:0000313" key="2">
    <source>
        <dbReference type="EMBL" id="CAG9765541.1"/>
    </source>
</evidence>
<gene>
    <name evidence="2" type="ORF">CEUTPL_LOCUS6146</name>
</gene>
<dbReference type="GO" id="GO:0003730">
    <property type="term" value="F:mRNA 3'-UTR binding"/>
    <property type="evidence" value="ECO:0007669"/>
    <property type="project" value="TreeGrafter"/>
</dbReference>
<dbReference type="Pfam" id="PF13041">
    <property type="entry name" value="PPR_2"/>
    <property type="match status" value="1"/>
</dbReference>
<evidence type="ECO:0008006" key="4">
    <source>
        <dbReference type="Google" id="ProtNLM"/>
    </source>
</evidence>
<dbReference type="Pfam" id="PF12854">
    <property type="entry name" value="PPR_1"/>
    <property type="match status" value="1"/>
</dbReference>
<evidence type="ECO:0000313" key="3">
    <source>
        <dbReference type="Proteomes" id="UP001152799"/>
    </source>
</evidence>
<dbReference type="Proteomes" id="UP001152799">
    <property type="component" value="Chromosome 2"/>
</dbReference>
<dbReference type="Gene3D" id="1.25.40.10">
    <property type="entry name" value="Tetratricopeptide repeat domain"/>
    <property type="match status" value="2"/>
</dbReference>
<dbReference type="GO" id="GO:0005739">
    <property type="term" value="C:mitochondrion"/>
    <property type="evidence" value="ECO:0007669"/>
    <property type="project" value="TreeGrafter"/>
</dbReference>
<feature type="repeat" description="PPR" evidence="1">
    <location>
        <begin position="208"/>
        <end position="242"/>
    </location>
</feature>
<dbReference type="PROSITE" id="PS51375">
    <property type="entry name" value="PPR"/>
    <property type="match status" value="2"/>
</dbReference>
<dbReference type="PANTHER" id="PTHR46669">
    <property type="entry name" value="LEUCINE-RICH PPR MOTIF-CONTAINING PROTEIN, MITOCHONDRIAL"/>
    <property type="match status" value="1"/>
</dbReference>
<name>A0A9N9MKF6_9CUCU</name>
<sequence>MASILRSSKFVRYIAGFARNVVSNTPREFDGNLVNAATVQCYCGAIPRALATQASVDQTLEHRLRSLDQDVRKSGRISRRDIEDVLEEIRTARSATSSQSLLVIRCCGSLVPDELPEVRTKLVQEIWTVLNKINVPMDVSHYNALLRVYLENEYKFSPLEFLKNMELKCIEPNRVTYQRLIQRYCQDGDIDGATKILEFMREKLMPVNENVFNSLIYGHAQCEDMQSAHGILSVMQQAGLEPSADTYTTLLCGYAKFGNIDTIKQVIEECEAKEIWLLDKDYLDIIYSLATNNHGHLIKEILPKIKKHIGYNQDAINLTLRLINKGQVEAAYDILKTVERSKLPNGSLVPIGNFFIRQLVKCHNLETIKKYCQQMELDGLYQRGILLATEVSLELNLNHLAFDLLLELKSQNLEIRQHYFWPLLQANKHNNQEIVAILQKIQSLFGLIPNNETLRDWVLPNLKGKSTELLSLLREANISIGASASSLVTSLLSKGDIKEAALIASSVNKAIYNIESLRRPLSHALLNSNDVASYITLLRRLTQDGSVDQFLIDLAKTNTKKFVEIIPKVLEGLLEEGLSVANTTAQLIEGHLHEKMTEDLSNILSKLTSGELVPKPLTNKVHYTPYHQMNVLQLEKLIENLESKNLDCLGYNRRLLTLYHREGNLEKMKTLLAKLQNIPAFDFGSGIHAILMDTLAQHGHLEEAMEEFNKVKELEKDSFKLDESKCVRLAGLMAKNGQIERAIQFLEESPCDKGERSYSYTSLVWRIFNSMAEEGRQEDLTKFFEALLEKDYLDVNTIILGPLIKVFIVNGDLEGALKKFEWCVDQYKLTPWKNELACKLIEAEDADKLQKLTDLSTVVHGEINSLYDLVFSFVECGRVRQARKILETPGLQNRPQRINNACERFQQEGLVKPLEGLKDATRDLNHIDRSDIYYQLLLSYIKQNDAEKSLGLWTQMQEEDLQPTDQFLLKLGSFLQEKGLQVPFAIPHPKIQKRPPQQVPLSQPEPSKPRITIKQKLASNDLEAGLQLFHKQPQHTSVVEASQLIEKLIHEDRLGDALEVTMKMLNNGSFPVQKIFRFLLNKLAAQGQVDQLKQIGDKLTIDVKRLVSFDNRYCHANIVANRVEEYLTTLEENIDKATKDSLEIISSEFPRGGAYGILEKHPEHTEKFETIAIKYAQKGIVGPLNVLWTKYFIENNQDKITYLWDTYLKHAQRIMFQKIIQTARDTQNEDLIKRLVEHLKISNVTPGAVGNAYSCYLDVLVAKNRLESIETTFNEALSQVSIENINRTAVLRVKECYEKLGKSFDYQVPAKSSQKANEEV</sequence>
<dbReference type="EMBL" id="OU892278">
    <property type="protein sequence ID" value="CAG9765541.1"/>
    <property type="molecule type" value="Genomic_DNA"/>
</dbReference>
<proteinExistence type="predicted"/>
<accession>A0A9N9MKF6</accession>
<dbReference type="PANTHER" id="PTHR46669:SF1">
    <property type="entry name" value="LEUCINE-RICH PPR MOTIF-CONTAINING PROTEIN, MITOCHONDRIAL"/>
    <property type="match status" value="1"/>
</dbReference>
<dbReference type="InterPro" id="IPR033490">
    <property type="entry name" value="LRP130"/>
</dbReference>
<dbReference type="GO" id="GO:0070129">
    <property type="term" value="P:regulation of mitochondrial translation"/>
    <property type="evidence" value="ECO:0007669"/>
    <property type="project" value="TreeGrafter"/>
</dbReference>